<evidence type="ECO:0000256" key="4">
    <source>
        <dbReference type="ARBA" id="ARBA00022723"/>
    </source>
</evidence>
<dbReference type="InterPro" id="IPR000092">
    <property type="entry name" value="Polyprenyl_synt"/>
</dbReference>
<comment type="cofactor">
    <cofactor evidence="1">
        <name>Mg(2+)</name>
        <dbReference type="ChEBI" id="CHEBI:18420"/>
    </cofactor>
</comment>
<gene>
    <name evidence="7" type="ORF">ACFWSS_23650</name>
</gene>
<sequence length="342" mass="35703">MAAPTTDRATGTLLAQLEIEDGELTARLADGLEAAEKGLQDTAATAADPRIAELTGHLAAFGGKRLRPLLVLLGAEFGEPWSAGVTEAAVIAELVHVSSLYHDDVMDAATTRHGVPSANARWGERSAVFGGDWLLARAAQLSAALGAETIRLNAEAAGRLVTGQLRELTGPAPGEDPVEHYFQVLSGKTAALFSLALSIGAHQAGAPTASIQALDEYGRQLGLAFQIADDLLDLTAPVDWTGKERGKDLAAGVASLPVLLARADESTDGAELREILLAGPLTDTAVRQRALELFRTSPALATTEDMMHLRLARARAAIQGLAPHPAHQALLALCAFMAARTA</sequence>
<dbReference type="SFLD" id="SFLDS00005">
    <property type="entry name" value="Isoprenoid_Synthase_Type_I"/>
    <property type="match status" value="1"/>
</dbReference>
<keyword evidence="8" id="KW-1185">Reference proteome</keyword>
<evidence type="ECO:0000256" key="3">
    <source>
        <dbReference type="ARBA" id="ARBA00022679"/>
    </source>
</evidence>
<evidence type="ECO:0000313" key="8">
    <source>
        <dbReference type="Proteomes" id="UP001598251"/>
    </source>
</evidence>
<dbReference type="EC" id="2.5.1.-" evidence="7"/>
<dbReference type="InterPro" id="IPR008949">
    <property type="entry name" value="Isoprenoid_synthase_dom_sf"/>
</dbReference>
<keyword evidence="5" id="KW-0460">Magnesium</keyword>
<accession>A0ABW6ENB4</accession>
<evidence type="ECO:0000256" key="2">
    <source>
        <dbReference type="ARBA" id="ARBA00006706"/>
    </source>
</evidence>
<dbReference type="EMBL" id="JBHXOF010000016">
    <property type="protein sequence ID" value="MFD4215869.1"/>
    <property type="molecule type" value="Genomic_DNA"/>
</dbReference>
<organism evidence="7 8">
    <name type="scientific">Streptomyces sindenensis</name>
    <dbReference type="NCBI Taxonomy" id="67363"/>
    <lineage>
        <taxon>Bacteria</taxon>
        <taxon>Bacillati</taxon>
        <taxon>Actinomycetota</taxon>
        <taxon>Actinomycetes</taxon>
        <taxon>Kitasatosporales</taxon>
        <taxon>Streptomycetaceae</taxon>
        <taxon>Streptomyces</taxon>
    </lineage>
</organism>
<evidence type="ECO:0000256" key="6">
    <source>
        <dbReference type="RuleBase" id="RU004466"/>
    </source>
</evidence>
<comment type="caution">
    <text evidence="7">The sequence shown here is derived from an EMBL/GenBank/DDBJ whole genome shotgun (WGS) entry which is preliminary data.</text>
</comment>
<keyword evidence="3 6" id="KW-0808">Transferase</keyword>
<dbReference type="Pfam" id="PF00348">
    <property type="entry name" value="polyprenyl_synt"/>
    <property type="match status" value="1"/>
</dbReference>
<evidence type="ECO:0000313" key="7">
    <source>
        <dbReference type="EMBL" id="MFD4215869.1"/>
    </source>
</evidence>
<reference evidence="7 8" key="1">
    <citation type="submission" date="2024-09" db="EMBL/GenBank/DDBJ databases">
        <title>The Natural Products Discovery Center: Release of the First 8490 Sequenced Strains for Exploring Actinobacteria Biosynthetic Diversity.</title>
        <authorList>
            <person name="Kalkreuter E."/>
            <person name="Kautsar S.A."/>
            <person name="Yang D."/>
            <person name="Bader C.D."/>
            <person name="Teijaro C.N."/>
            <person name="Fluegel L."/>
            <person name="Davis C.M."/>
            <person name="Simpson J.R."/>
            <person name="Lauterbach L."/>
            <person name="Steele A.D."/>
            <person name="Gui C."/>
            <person name="Meng S."/>
            <person name="Li G."/>
            <person name="Viehrig K."/>
            <person name="Ye F."/>
            <person name="Su P."/>
            <person name="Kiefer A.F."/>
            <person name="Nichols A."/>
            <person name="Cepeda A.J."/>
            <person name="Yan W."/>
            <person name="Fan B."/>
            <person name="Jiang Y."/>
            <person name="Adhikari A."/>
            <person name="Zheng C.-J."/>
            <person name="Schuster L."/>
            <person name="Cowan T.M."/>
            <person name="Smanski M.J."/>
            <person name="Chevrette M.G."/>
            <person name="De Carvalho L.P.S."/>
            <person name="Shen B."/>
        </authorList>
    </citation>
    <scope>NUCLEOTIDE SEQUENCE [LARGE SCALE GENOMIC DNA]</scope>
    <source>
        <strain evidence="7 8">NPDC058546</strain>
    </source>
</reference>
<dbReference type="InterPro" id="IPR033749">
    <property type="entry name" value="Polyprenyl_synt_CS"/>
</dbReference>
<proteinExistence type="inferred from homology"/>
<dbReference type="Gene3D" id="1.10.600.10">
    <property type="entry name" value="Farnesyl Diphosphate Synthase"/>
    <property type="match status" value="1"/>
</dbReference>
<dbReference type="PANTHER" id="PTHR12001">
    <property type="entry name" value="GERANYLGERANYL PYROPHOSPHATE SYNTHASE"/>
    <property type="match status" value="1"/>
</dbReference>
<keyword evidence="4" id="KW-0479">Metal-binding</keyword>
<name>A0ABW6ENB4_9ACTN</name>
<dbReference type="RefSeq" id="WP_189527442.1">
    <property type="nucleotide sequence ID" value="NZ_BMSG01000024.1"/>
</dbReference>
<dbReference type="SUPFAM" id="SSF48576">
    <property type="entry name" value="Terpenoid synthases"/>
    <property type="match status" value="1"/>
</dbReference>
<dbReference type="Proteomes" id="UP001598251">
    <property type="component" value="Unassembled WGS sequence"/>
</dbReference>
<dbReference type="PROSITE" id="PS00444">
    <property type="entry name" value="POLYPRENYL_SYNTHASE_2"/>
    <property type="match status" value="1"/>
</dbReference>
<dbReference type="PANTHER" id="PTHR12001:SF69">
    <property type="entry name" value="ALL TRANS-POLYPRENYL-DIPHOSPHATE SYNTHASE PDSS1"/>
    <property type="match status" value="1"/>
</dbReference>
<evidence type="ECO:0000256" key="1">
    <source>
        <dbReference type="ARBA" id="ARBA00001946"/>
    </source>
</evidence>
<dbReference type="GO" id="GO:0016740">
    <property type="term" value="F:transferase activity"/>
    <property type="evidence" value="ECO:0007669"/>
    <property type="project" value="UniProtKB-KW"/>
</dbReference>
<evidence type="ECO:0000256" key="5">
    <source>
        <dbReference type="ARBA" id="ARBA00022842"/>
    </source>
</evidence>
<protein>
    <submittedName>
        <fullName evidence="7">Polyprenyl synthetase family protein</fullName>
        <ecNumber evidence="7">2.5.1.-</ecNumber>
    </submittedName>
</protein>
<dbReference type="CDD" id="cd00685">
    <property type="entry name" value="Trans_IPPS_HT"/>
    <property type="match status" value="1"/>
</dbReference>
<comment type="similarity">
    <text evidence="2 6">Belongs to the FPP/GGPP synthase family.</text>
</comment>